<protein>
    <submittedName>
        <fullName evidence="2">GDSL-type esterase/lipase family protein</fullName>
    </submittedName>
</protein>
<name>A0ABW2Z868_9FLAO</name>
<dbReference type="Proteomes" id="UP001597032">
    <property type="component" value="Unassembled WGS sequence"/>
</dbReference>
<feature type="domain" description="SGNH hydrolase-type esterase" evidence="1">
    <location>
        <begin position="46"/>
        <end position="207"/>
    </location>
</feature>
<dbReference type="Pfam" id="PF13472">
    <property type="entry name" value="Lipase_GDSL_2"/>
    <property type="match status" value="1"/>
</dbReference>
<dbReference type="Gene3D" id="3.40.50.1110">
    <property type="entry name" value="SGNH hydrolase"/>
    <property type="match status" value="1"/>
</dbReference>
<dbReference type="InterPro" id="IPR036514">
    <property type="entry name" value="SGNH_hydro_sf"/>
</dbReference>
<gene>
    <name evidence="2" type="ORF">ACFQZW_11925</name>
</gene>
<dbReference type="InterPro" id="IPR013830">
    <property type="entry name" value="SGNH_hydro"/>
</dbReference>
<reference evidence="3" key="1">
    <citation type="journal article" date="2019" name="Int. J. Syst. Evol. Microbiol.">
        <title>The Global Catalogue of Microorganisms (GCM) 10K type strain sequencing project: providing services to taxonomists for standard genome sequencing and annotation.</title>
        <authorList>
            <consortium name="The Broad Institute Genomics Platform"/>
            <consortium name="The Broad Institute Genome Sequencing Center for Infectious Disease"/>
            <person name="Wu L."/>
            <person name="Ma J."/>
        </authorList>
    </citation>
    <scope>NUCLEOTIDE SEQUENCE [LARGE SCALE GENOMIC DNA]</scope>
    <source>
        <strain evidence="3">CCUG 60022</strain>
    </source>
</reference>
<dbReference type="PANTHER" id="PTHR30383:SF5">
    <property type="entry name" value="SGNH HYDROLASE-TYPE ESTERASE DOMAIN-CONTAINING PROTEIN"/>
    <property type="match status" value="1"/>
</dbReference>
<evidence type="ECO:0000313" key="2">
    <source>
        <dbReference type="EMBL" id="MFD0762791.1"/>
    </source>
</evidence>
<sequence>MKKYILLLVVFCLTINSYSQKKYSEHYYKKYELFKSEADTKNEIVFLGNSITEGGNWKDLFPNINAVNRGISGDVTDGILNRLDEVISSQPKKIFLLIGINDLARGNNTKHVIENCKKIIEYILQNSVETELYIQSLLPVNPMIGEKFYGHKNKQQEIKQVNLHLKSLANTFNLVYINLYKSFRNSKGFLKSKFTYDGLHLSDKGYKKWRNKIRKHVL</sequence>
<evidence type="ECO:0000313" key="3">
    <source>
        <dbReference type="Proteomes" id="UP001597032"/>
    </source>
</evidence>
<evidence type="ECO:0000259" key="1">
    <source>
        <dbReference type="Pfam" id="PF13472"/>
    </source>
</evidence>
<dbReference type="PANTHER" id="PTHR30383">
    <property type="entry name" value="THIOESTERASE 1/PROTEASE 1/LYSOPHOSPHOLIPASE L1"/>
    <property type="match status" value="1"/>
</dbReference>
<proteinExistence type="predicted"/>
<dbReference type="RefSeq" id="WP_386783246.1">
    <property type="nucleotide sequence ID" value="NZ_JBHTIC010000018.1"/>
</dbReference>
<keyword evidence="3" id="KW-1185">Reference proteome</keyword>
<dbReference type="InterPro" id="IPR051532">
    <property type="entry name" value="Ester_Hydrolysis_Enzymes"/>
</dbReference>
<accession>A0ABW2Z868</accession>
<organism evidence="2 3">
    <name type="scientific">Lutibacter aestuarii</name>
    <dbReference type="NCBI Taxonomy" id="861111"/>
    <lineage>
        <taxon>Bacteria</taxon>
        <taxon>Pseudomonadati</taxon>
        <taxon>Bacteroidota</taxon>
        <taxon>Flavobacteriia</taxon>
        <taxon>Flavobacteriales</taxon>
        <taxon>Flavobacteriaceae</taxon>
        <taxon>Lutibacter</taxon>
    </lineage>
</organism>
<dbReference type="SUPFAM" id="SSF52266">
    <property type="entry name" value="SGNH hydrolase"/>
    <property type="match status" value="1"/>
</dbReference>
<dbReference type="EMBL" id="JBHTIC010000018">
    <property type="protein sequence ID" value="MFD0762791.1"/>
    <property type="molecule type" value="Genomic_DNA"/>
</dbReference>
<comment type="caution">
    <text evidence="2">The sequence shown here is derived from an EMBL/GenBank/DDBJ whole genome shotgun (WGS) entry which is preliminary data.</text>
</comment>